<evidence type="ECO:0000313" key="3">
    <source>
        <dbReference type="EMBL" id="QJH95668.1"/>
    </source>
</evidence>
<organism evidence="3">
    <name type="scientific">viral metagenome</name>
    <dbReference type="NCBI Taxonomy" id="1070528"/>
    <lineage>
        <taxon>unclassified sequences</taxon>
        <taxon>metagenomes</taxon>
        <taxon>organismal metagenomes</taxon>
    </lineage>
</organism>
<reference evidence="3" key="1">
    <citation type="submission" date="2020-03" db="EMBL/GenBank/DDBJ databases">
        <title>The deep terrestrial virosphere.</title>
        <authorList>
            <person name="Holmfeldt K."/>
            <person name="Nilsson E."/>
            <person name="Simone D."/>
            <person name="Lopez-Fernandez M."/>
            <person name="Wu X."/>
            <person name="de Brujin I."/>
            <person name="Lundin D."/>
            <person name="Andersson A."/>
            <person name="Bertilsson S."/>
            <person name="Dopson M."/>
        </authorList>
    </citation>
    <scope>NUCLEOTIDE SEQUENCE</scope>
    <source>
        <strain evidence="2">MM415A00491</strain>
        <strain evidence="1">MM415B00796</strain>
        <strain evidence="3">TM448B00502</strain>
    </source>
</reference>
<name>A0A6M3XD57_9ZZZZ</name>
<sequence>MDFLDELIATISYPPRPANSFTIQDFIDRAASLGLPEMGYDAARSRLERLAKTGGLRKAQCVVDSRVANVYWKEENSGKVERLEEDSGNHRRLSEIIDHWRLPGVVGDH</sequence>
<proteinExistence type="predicted"/>
<gene>
    <name evidence="2" type="ORF">MM415A00491_0013</name>
    <name evidence="1" type="ORF">MM415B00796_0013</name>
    <name evidence="3" type="ORF">TM448B00502_0001</name>
</gene>
<accession>A0A6M3XD57</accession>
<protein>
    <submittedName>
        <fullName evidence="3">Uncharacterized protein</fullName>
    </submittedName>
</protein>
<evidence type="ECO:0000313" key="1">
    <source>
        <dbReference type="EMBL" id="QJA62338.1"/>
    </source>
</evidence>
<evidence type="ECO:0000313" key="2">
    <source>
        <dbReference type="EMBL" id="QJA81839.1"/>
    </source>
</evidence>
<dbReference type="EMBL" id="MT141468">
    <property type="protein sequence ID" value="QJA62338.1"/>
    <property type="molecule type" value="Genomic_DNA"/>
</dbReference>
<dbReference type="AlphaFoldDB" id="A0A6M3XD57"/>
<dbReference type="EMBL" id="MT142471">
    <property type="protein sequence ID" value="QJA81839.1"/>
    <property type="molecule type" value="Genomic_DNA"/>
</dbReference>
<dbReference type="EMBL" id="MT144626">
    <property type="protein sequence ID" value="QJH95668.1"/>
    <property type="molecule type" value="Genomic_DNA"/>
</dbReference>